<gene>
    <name evidence="8" type="ORF">BW733_16965</name>
</gene>
<accession>A0A1Q2D1U6</accession>
<dbReference type="PROSITE" id="PS51093">
    <property type="entry name" value="PTS_EIIA_TYPE_1"/>
    <property type="match status" value="1"/>
</dbReference>
<dbReference type="InterPro" id="IPR011055">
    <property type="entry name" value="Dup_hybrid_motif"/>
</dbReference>
<keyword evidence="3" id="KW-0762">Sugar transport</keyword>
<keyword evidence="6" id="KW-0418">Kinase</keyword>
<dbReference type="PANTHER" id="PTHR45008:SF1">
    <property type="entry name" value="PTS SYSTEM GLUCOSE-SPECIFIC EIIA COMPONENT"/>
    <property type="match status" value="1"/>
</dbReference>
<dbReference type="Gene3D" id="2.70.70.10">
    <property type="entry name" value="Glucose Permease (Domain IIA)"/>
    <property type="match status" value="1"/>
</dbReference>
<proteinExistence type="predicted"/>
<keyword evidence="2" id="KW-0813">Transport</keyword>
<dbReference type="AlphaFoldDB" id="A0A1Q2D1U6"/>
<evidence type="ECO:0000256" key="3">
    <source>
        <dbReference type="ARBA" id="ARBA00022597"/>
    </source>
</evidence>
<evidence type="ECO:0000256" key="6">
    <source>
        <dbReference type="ARBA" id="ARBA00022777"/>
    </source>
</evidence>
<keyword evidence="5" id="KW-0598">Phosphotransferase system</keyword>
<reference evidence="8 9" key="1">
    <citation type="journal article" date="2008" name="Int. J. Syst. Evol. Microbiol.">
        <title>Tessaracoccus flavescens sp. nov., isolated from marine sediment.</title>
        <authorList>
            <person name="Lee D.W."/>
            <person name="Lee S.D."/>
        </authorList>
    </citation>
    <scope>NUCLEOTIDE SEQUENCE [LARGE SCALE GENOMIC DNA]</scope>
    <source>
        <strain evidence="8 9">SST-39T</strain>
    </source>
</reference>
<comment type="subcellular location">
    <subcellularLocation>
        <location evidence="1">Cytoplasm</location>
    </subcellularLocation>
</comment>
<keyword evidence="4" id="KW-0808">Transferase</keyword>
<dbReference type="InterPro" id="IPR050890">
    <property type="entry name" value="PTS_EIIA_component"/>
</dbReference>
<dbReference type="NCBIfam" id="TIGR00830">
    <property type="entry name" value="PTBA"/>
    <property type="match status" value="1"/>
</dbReference>
<evidence type="ECO:0000256" key="2">
    <source>
        <dbReference type="ARBA" id="ARBA00022448"/>
    </source>
</evidence>
<dbReference type="PANTHER" id="PTHR45008">
    <property type="entry name" value="PTS SYSTEM GLUCOSE-SPECIFIC EIIA COMPONENT"/>
    <property type="match status" value="1"/>
</dbReference>
<feature type="domain" description="PTS EIIA type-1" evidence="7">
    <location>
        <begin position="24"/>
        <end position="128"/>
    </location>
</feature>
<dbReference type="SUPFAM" id="SSF51261">
    <property type="entry name" value="Duplicated hybrid motif"/>
    <property type="match status" value="1"/>
</dbReference>
<name>A0A1Q2D1U6_9ACTN</name>
<organism evidence="8 9">
    <name type="scientific">Tessaracoccus flavescens</name>
    <dbReference type="NCBI Taxonomy" id="399497"/>
    <lineage>
        <taxon>Bacteria</taxon>
        <taxon>Bacillati</taxon>
        <taxon>Actinomycetota</taxon>
        <taxon>Actinomycetes</taxon>
        <taxon>Propionibacteriales</taxon>
        <taxon>Propionibacteriaceae</taxon>
        <taxon>Tessaracoccus</taxon>
    </lineage>
</organism>
<dbReference type="Proteomes" id="UP000188235">
    <property type="component" value="Chromosome"/>
</dbReference>
<dbReference type="STRING" id="399497.BW733_16965"/>
<dbReference type="InterPro" id="IPR001127">
    <property type="entry name" value="PTS_EIIA_1_perm"/>
</dbReference>
<dbReference type="GO" id="GO:0016301">
    <property type="term" value="F:kinase activity"/>
    <property type="evidence" value="ECO:0007669"/>
    <property type="project" value="UniProtKB-KW"/>
</dbReference>
<evidence type="ECO:0000313" key="9">
    <source>
        <dbReference type="Proteomes" id="UP000188235"/>
    </source>
</evidence>
<evidence type="ECO:0000256" key="1">
    <source>
        <dbReference type="ARBA" id="ARBA00004496"/>
    </source>
</evidence>
<keyword evidence="9" id="KW-1185">Reference proteome</keyword>
<evidence type="ECO:0000256" key="4">
    <source>
        <dbReference type="ARBA" id="ARBA00022679"/>
    </source>
</evidence>
<dbReference type="GO" id="GO:0005737">
    <property type="term" value="C:cytoplasm"/>
    <property type="evidence" value="ECO:0007669"/>
    <property type="project" value="UniProtKB-SubCell"/>
</dbReference>
<dbReference type="Pfam" id="PF00358">
    <property type="entry name" value="PTS_EIIA_1"/>
    <property type="match status" value="1"/>
</dbReference>
<evidence type="ECO:0000259" key="7">
    <source>
        <dbReference type="PROSITE" id="PS51093"/>
    </source>
</evidence>
<sequence length="153" mass="15788">MLGATVQVSAPCDGEVLALKDVKDPTFADQLVGPGVGIEPPDGMQLVVAPADGMLLKLDPHAFILLVDGAVGVLVHVGINTVQLKGEGFEVLAEQGSTVTAGTPIVEWDPAAITADGMERTVLVVLMDQAPDTTSSDVIGGYVRAGEPLFRTI</sequence>
<evidence type="ECO:0000256" key="5">
    <source>
        <dbReference type="ARBA" id="ARBA00022683"/>
    </source>
</evidence>
<dbReference type="GO" id="GO:0009401">
    <property type="term" value="P:phosphoenolpyruvate-dependent sugar phosphotransferase system"/>
    <property type="evidence" value="ECO:0007669"/>
    <property type="project" value="UniProtKB-KW"/>
</dbReference>
<protein>
    <recommendedName>
        <fullName evidence="7">PTS EIIA type-1 domain-containing protein</fullName>
    </recommendedName>
</protein>
<dbReference type="OrthoDB" id="9797715at2"/>
<dbReference type="EMBL" id="CP019607">
    <property type="protein sequence ID" value="AQP52261.1"/>
    <property type="molecule type" value="Genomic_DNA"/>
</dbReference>
<dbReference type="KEGG" id="tfa:BW733_16965"/>
<evidence type="ECO:0000313" key="8">
    <source>
        <dbReference type="EMBL" id="AQP52261.1"/>
    </source>
</evidence>